<protein>
    <submittedName>
        <fullName evidence="2">Uncharacterized protein</fullName>
    </submittedName>
</protein>
<reference evidence="2 3" key="1">
    <citation type="submission" date="2014-10" db="EMBL/GenBank/DDBJ databases">
        <title>Draft genome of the hookworm Ancylostoma caninum.</title>
        <authorList>
            <person name="Mitreva M."/>
        </authorList>
    </citation>
    <scope>NUCLEOTIDE SEQUENCE [LARGE SCALE GENOMIC DNA]</scope>
    <source>
        <strain evidence="2 3">Baltimore</strain>
    </source>
</reference>
<dbReference type="Proteomes" id="UP000252519">
    <property type="component" value="Unassembled WGS sequence"/>
</dbReference>
<accession>A0A368EXR9</accession>
<proteinExistence type="predicted"/>
<evidence type="ECO:0000313" key="2">
    <source>
        <dbReference type="EMBL" id="RCN24546.1"/>
    </source>
</evidence>
<feature type="compositionally biased region" description="Polar residues" evidence="1">
    <location>
        <begin position="44"/>
        <end position="56"/>
    </location>
</feature>
<evidence type="ECO:0000313" key="3">
    <source>
        <dbReference type="Proteomes" id="UP000252519"/>
    </source>
</evidence>
<dbReference type="AlphaFoldDB" id="A0A368EXR9"/>
<dbReference type="EMBL" id="JOJR01018852">
    <property type="protein sequence ID" value="RCN24546.1"/>
    <property type="molecule type" value="Genomic_DNA"/>
</dbReference>
<sequence length="129" mass="14682">MYDQPRESLNLQAAPSAQLRAEYPVKVCSAPYASSILRGNSWTVQAHGSPQSSQHTMHPRHRINNESSGQQKFGTQHGIIASVTRPSIVNRNVEKRWVDEDITHYGAIEENCDDFDEWVDRVCLILFLF</sequence>
<organism evidence="2 3">
    <name type="scientific">Ancylostoma caninum</name>
    <name type="common">Dog hookworm</name>
    <dbReference type="NCBI Taxonomy" id="29170"/>
    <lineage>
        <taxon>Eukaryota</taxon>
        <taxon>Metazoa</taxon>
        <taxon>Ecdysozoa</taxon>
        <taxon>Nematoda</taxon>
        <taxon>Chromadorea</taxon>
        <taxon>Rhabditida</taxon>
        <taxon>Rhabditina</taxon>
        <taxon>Rhabditomorpha</taxon>
        <taxon>Strongyloidea</taxon>
        <taxon>Ancylostomatidae</taxon>
        <taxon>Ancylostomatinae</taxon>
        <taxon>Ancylostoma</taxon>
    </lineage>
</organism>
<evidence type="ECO:0000256" key="1">
    <source>
        <dbReference type="SAM" id="MobiDB-lite"/>
    </source>
</evidence>
<feature type="region of interest" description="Disordered" evidence="1">
    <location>
        <begin position="44"/>
        <end position="71"/>
    </location>
</feature>
<keyword evidence="3" id="KW-1185">Reference proteome</keyword>
<dbReference type="OrthoDB" id="10070006at2759"/>
<name>A0A368EXR9_ANCCA</name>
<gene>
    <name evidence="2" type="ORF">ANCCAN_29756</name>
</gene>
<comment type="caution">
    <text evidence="2">The sequence shown here is derived from an EMBL/GenBank/DDBJ whole genome shotgun (WGS) entry which is preliminary data.</text>
</comment>